<dbReference type="PIRSF" id="PIRSF000102">
    <property type="entry name" value="Lac_mal_DH"/>
    <property type="match status" value="1"/>
</dbReference>
<evidence type="ECO:0000313" key="13">
    <source>
        <dbReference type="Proteomes" id="UP000502196"/>
    </source>
</evidence>
<dbReference type="SUPFAM" id="SSF56327">
    <property type="entry name" value="LDH C-terminal domain-like"/>
    <property type="match status" value="1"/>
</dbReference>
<dbReference type="Gene3D" id="3.90.110.10">
    <property type="entry name" value="Lactate dehydrogenase/glycoside hydrolase, family 4, C-terminal"/>
    <property type="match status" value="1"/>
</dbReference>
<dbReference type="CDD" id="cd01339">
    <property type="entry name" value="LDH-like_MDH"/>
    <property type="match status" value="1"/>
</dbReference>
<feature type="domain" description="Lactate/malate dehydrogenase N-terminal" evidence="10">
    <location>
        <begin position="4"/>
        <end position="142"/>
    </location>
</feature>
<name>A0A6F9ED58_9BACL</name>
<dbReference type="PRINTS" id="PR00086">
    <property type="entry name" value="LLDHDRGNASE"/>
</dbReference>
<comment type="similarity">
    <text evidence="6">Belongs to the LDH/MDH superfamily. MDH type 3 family.</text>
</comment>
<dbReference type="RefSeq" id="WP_170086263.1">
    <property type="nucleotide sequence ID" value="NZ_CP047971.1"/>
</dbReference>
<comment type="similarity">
    <text evidence="1">Belongs to the LDH/MDH superfamily. LDH family.</text>
</comment>
<protein>
    <recommendedName>
        <fullName evidence="6">Malate dehydrogenase</fullName>
        <ecNumber evidence="6">1.1.1.37</ecNumber>
    </recommendedName>
</protein>
<dbReference type="GO" id="GO:0004459">
    <property type="term" value="F:L-lactate dehydrogenase (NAD+) activity"/>
    <property type="evidence" value="ECO:0007669"/>
    <property type="project" value="UniProtKB-EC"/>
</dbReference>
<dbReference type="Pfam" id="PF00056">
    <property type="entry name" value="Ldh_1_N"/>
    <property type="match status" value="1"/>
</dbReference>
<dbReference type="Proteomes" id="UP000502196">
    <property type="component" value="Chromosome"/>
</dbReference>
<dbReference type="InterPro" id="IPR022383">
    <property type="entry name" value="Lactate/malate_DH_C"/>
</dbReference>
<feature type="binding site" evidence="6 9">
    <location>
        <begin position="9"/>
        <end position="14"/>
    </location>
    <ligand>
        <name>NAD(+)</name>
        <dbReference type="ChEBI" id="CHEBI:57540"/>
    </ligand>
</feature>
<dbReference type="NCBIfam" id="NF004863">
    <property type="entry name" value="PRK06223.1"/>
    <property type="match status" value="1"/>
</dbReference>
<gene>
    <name evidence="6 12" type="primary">mdh</name>
    <name evidence="12" type="ORF">COOX1_2832</name>
</gene>
<sequence>MRRKITVIGAGHVGAVTAHGILTKQLGDVILLDVQGGVAQGTALDLMQMAPLVGFSSSVQGVTDYRDTADSDVVVITAGMARRPGMSREDLVTTNAQIVWEVTRRAAVYSPNAHLIVVTNPLDVMCYVALKASGFPPQRVYGQSGVLDSARFRTFVAIELGVAYEDVHALVLGGHGDDMVPLVRHAFVGCVPLCYLLTPDRIQELVNRTRHGGAEIVSLLKQGSAYFAPAASTVHMIEAVLQDKKRIMPVSVYLQGEYGLSDLYFGIPAVVGAKGVEQVIELELNSEERALLIRSAERVRQAMKIAKEHLRGTGACK</sequence>
<feature type="binding site" evidence="6 8">
    <location>
        <position position="82"/>
    </location>
    <ligand>
        <name>substrate</name>
    </ligand>
</feature>
<evidence type="ECO:0000256" key="8">
    <source>
        <dbReference type="PIRSR" id="PIRSR000102-2"/>
    </source>
</evidence>
<dbReference type="FunFam" id="3.40.50.720:FF:000018">
    <property type="entry name" value="Malate dehydrogenase"/>
    <property type="match status" value="1"/>
</dbReference>
<reference evidence="12 13" key="1">
    <citation type="submission" date="2020-04" db="EMBL/GenBank/DDBJ databases">
        <authorList>
            <person name="Hogendoorn C."/>
        </authorList>
    </citation>
    <scope>NUCLEOTIDE SEQUENCE [LARGE SCALE GENOMIC DNA]</scope>
    <source>
        <strain evidence="12">COOX1</strain>
    </source>
</reference>
<evidence type="ECO:0000256" key="7">
    <source>
        <dbReference type="PIRSR" id="PIRSR000102-1"/>
    </source>
</evidence>
<dbReference type="FunFam" id="3.90.110.10:FF:000004">
    <property type="entry name" value="Malate dehydrogenase"/>
    <property type="match status" value="1"/>
</dbReference>
<organism evidence="12 13">
    <name type="scientific">Kyrpidia spormannii</name>
    <dbReference type="NCBI Taxonomy" id="2055160"/>
    <lineage>
        <taxon>Bacteria</taxon>
        <taxon>Bacillati</taxon>
        <taxon>Bacillota</taxon>
        <taxon>Bacilli</taxon>
        <taxon>Bacillales</taxon>
        <taxon>Alicyclobacillaceae</taxon>
        <taxon>Kyrpidia</taxon>
    </lineage>
</organism>
<evidence type="ECO:0000256" key="5">
    <source>
        <dbReference type="ARBA" id="ARBA00049258"/>
    </source>
</evidence>
<keyword evidence="3 6" id="KW-0560">Oxidoreductase</keyword>
<comment type="catalytic activity">
    <reaction evidence="5">
        <text>(S)-lactate + NAD(+) = pyruvate + NADH + H(+)</text>
        <dbReference type="Rhea" id="RHEA:23444"/>
        <dbReference type="ChEBI" id="CHEBI:15361"/>
        <dbReference type="ChEBI" id="CHEBI:15378"/>
        <dbReference type="ChEBI" id="CHEBI:16651"/>
        <dbReference type="ChEBI" id="CHEBI:57540"/>
        <dbReference type="ChEBI" id="CHEBI:57945"/>
        <dbReference type="EC" id="1.1.1.27"/>
    </reaction>
</comment>
<dbReference type="NCBIfam" id="TIGR01763">
    <property type="entry name" value="MalateDH_bact"/>
    <property type="match status" value="1"/>
</dbReference>
<dbReference type="InterPro" id="IPR001236">
    <property type="entry name" value="Lactate/malate_DH_N"/>
</dbReference>
<keyword evidence="2 6" id="KW-0816">Tricarboxylic acid cycle</keyword>
<keyword evidence="4 6" id="KW-0520">NAD</keyword>
<accession>A0A6F9ED58</accession>
<dbReference type="GO" id="GO:0030060">
    <property type="term" value="F:L-malate dehydrogenase (NAD+) activity"/>
    <property type="evidence" value="ECO:0007669"/>
    <property type="project" value="UniProtKB-UniRule"/>
</dbReference>
<dbReference type="InterPro" id="IPR036291">
    <property type="entry name" value="NAD(P)-bd_dom_sf"/>
</dbReference>
<evidence type="ECO:0000256" key="9">
    <source>
        <dbReference type="PIRSR" id="PIRSR000102-3"/>
    </source>
</evidence>
<feature type="active site" description="Proton acceptor" evidence="6 7">
    <location>
        <position position="175"/>
    </location>
</feature>
<feature type="binding site" evidence="6 9">
    <location>
        <position position="95"/>
    </location>
    <ligand>
        <name>NAD(+)</name>
        <dbReference type="ChEBI" id="CHEBI:57540"/>
    </ligand>
</feature>
<feature type="binding site" evidence="6 8">
    <location>
        <position position="88"/>
    </location>
    <ligand>
        <name>substrate</name>
    </ligand>
</feature>
<dbReference type="PANTHER" id="PTHR43128">
    <property type="entry name" value="L-2-HYDROXYCARBOXYLATE DEHYDROGENASE (NAD(P)(+))"/>
    <property type="match status" value="1"/>
</dbReference>
<evidence type="ECO:0000259" key="10">
    <source>
        <dbReference type="Pfam" id="PF00056"/>
    </source>
</evidence>
<evidence type="ECO:0000256" key="3">
    <source>
        <dbReference type="ARBA" id="ARBA00023002"/>
    </source>
</evidence>
<evidence type="ECO:0000259" key="11">
    <source>
        <dbReference type="Pfam" id="PF02866"/>
    </source>
</evidence>
<dbReference type="SUPFAM" id="SSF51735">
    <property type="entry name" value="NAD(P)-binding Rossmann-fold domains"/>
    <property type="match status" value="1"/>
</dbReference>
<dbReference type="EMBL" id="LR792683">
    <property type="protein sequence ID" value="CAB3395279.1"/>
    <property type="molecule type" value="Genomic_DNA"/>
</dbReference>
<dbReference type="InterPro" id="IPR015955">
    <property type="entry name" value="Lactate_DH/Glyco_Ohase_4_C"/>
</dbReference>
<dbReference type="AlphaFoldDB" id="A0A6F9ED58"/>
<feature type="binding site" evidence="6 9">
    <location>
        <begin position="118"/>
        <end position="120"/>
    </location>
    <ligand>
        <name>NAD(+)</name>
        <dbReference type="ChEBI" id="CHEBI:57540"/>
    </ligand>
</feature>
<feature type="binding site" evidence="6 8">
    <location>
        <position position="151"/>
    </location>
    <ligand>
        <name>substrate</name>
    </ligand>
</feature>
<dbReference type="InterPro" id="IPR001557">
    <property type="entry name" value="L-lactate/malate_DH"/>
</dbReference>
<dbReference type="GO" id="GO:0006089">
    <property type="term" value="P:lactate metabolic process"/>
    <property type="evidence" value="ECO:0007669"/>
    <property type="project" value="TreeGrafter"/>
</dbReference>
<dbReference type="GO" id="GO:0006099">
    <property type="term" value="P:tricarboxylic acid cycle"/>
    <property type="evidence" value="ECO:0007669"/>
    <property type="project" value="UniProtKB-UniRule"/>
</dbReference>
<evidence type="ECO:0000256" key="4">
    <source>
        <dbReference type="ARBA" id="ARBA00023027"/>
    </source>
</evidence>
<dbReference type="EC" id="1.1.1.37" evidence="6"/>
<dbReference type="Pfam" id="PF02866">
    <property type="entry name" value="Ldh_1_C"/>
    <property type="match status" value="1"/>
</dbReference>
<comment type="catalytic activity">
    <reaction evidence="6">
        <text>(S)-malate + NAD(+) = oxaloacetate + NADH + H(+)</text>
        <dbReference type="Rhea" id="RHEA:21432"/>
        <dbReference type="ChEBI" id="CHEBI:15378"/>
        <dbReference type="ChEBI" id="CHEBI:15589"/>
        <dbReference type="ChEBI" id="CHEBI:16452"/>
        <dbReference type="ChEBI" id="CHEBI:57540"/>
        <dbReference type="ChEBI" id="CHEBI:57945"/>
        <dbReference type="EC" id="1.1.1.37"/>
    </reaction>
</comment>
<evidence type="ECO:0000313" key="12">
    <source>
        <dbReference type="EMBL" id="CAB3395279.1"/>
    </source>
</evidence>
<dbReference type="InterPro" id="IPR011275">
    <property type="entry name" value="Malate_DH_type3"/>
</dbReference>
<feature type="binding site" evidence="6 8">
    <location>
        <position position="120"/>
    </location>
    <ligand>
        <name>substrate</name>
    </ligand>
</feature>
<feature type="binding site" evidence="6 9">
    <location>
        <position position="33"/>
    </location>
    <ligand>
        <name>NAD(+)</name>
        <dbReference type="ChEBI" id="CHEBI:57540"/>
    </ligand>
</feature>
<evidence type="ECO:0000256" key="6">
    <source>
        <dbReference type="HAMAP-Rule" id="MF_00487"/>
    </source>
</evidence>
<evidence type="ECO:0000256" key="1">
    <source>
        <dbReference type="ARBA" id="ARBA00006054"/>
    </source>
</evidence>
<dbReference type="HAMAP" id="MF_00487">
    <property type="entry name" value="Malate_dehydrog_3"/>
    <property type="match status" value="1"/>
</dbReference>
<comment type="function">
    <text evidence="6">Catalyzes the reversible oxidation of malate to oxaloacetate.</text>
</comment>
<evidence type="ECO:0000256" key="2">
    <source>
        <dbReference type="ARBA" id="ARBA00022532"/>
    </source>
</evidence>
<proteinExistence type="inferred from homology"/>
<dbReference type="Gene3D" id="3.40.50.720">
    <property type="entry name" value="NAD(P)-binding Rossmann-like Domain"/>
    <property type="match status" value="1"/>
</dbReference>
<dbReference type="PANTHER" id="PTHR43128:SF16">
    <property type="entry name" value="L-LACTATE DEHYDROGENASE"/>
    <property type="match status" value="1"/>
</dbReference>
<feature type="domain" description="Lactate/malate dehydrogenase C-terminal" evidence="11">
    <location>
        <begin position="147"/>
        <end position="308"/>
    </location>
</feature>